<gene>
    <name evidence="1" type="ORF">DdX_12446</name>
</gene>
<evidence type="ECO:0000313" key="2">
    <source>
        <dbReference type="Proteomes" id="UP001201812"/>
    </source>
</evidence>
<accession>A0AAD4MWZ6</accession>
<dbReference type="Proteomes" id="UP001201812">
    <property type="component" value="Unassembled WGS sequence"/>
</dbReference>
<proteinExistence type="predicted"/>
<name>A0AAD4MWZ6_9BILA</name>
<dbReference type="EMBL" id="JAKKPZ010000041">
    <property type="protein sequence ID" value="KAI1707350.1"/>
    <property type="molecule type" value="Genomic_DNA"/>
</dbReference>
<sequence length="591" mass="66463">MGKILTYLFALGGIFRMGTTWLCIHINSNGSLFLWNPSSMESCQNTKLIKNDSAAKLAINNENQVGDWYKINGDTAVKAERPGICETRIRKNRLEVKAPVVFFSRVKQSDAVGFAPGFGRVGCFVRNGLQKDRIYAAWITYVEFVPSPPFQRLLCRYKVSWILADQSPELMPSLEVQTLAFSNKMQGLNKTAKGVIVDECAKTNSWMIYSPLHGLCQYYKRPDEDESLPVEENLKIGSFVKFVPTLNTGGIITPLQVESISCISKGISLVASTSQLKLTLLRWKLKQSNAAHMEIHIPSWDLTIPLDSAGDSYAFSRLKGKPLIIIFDSFRRSFVPELLTVQNTRDNERNILDKRSHSISSTESDVTVCTESISTASPDCECSTNQIVDESSFIISSENNTRLSVGRISTTSTDSGYLTNQQDGEFEADAVVTYVKDNIVALFAIRTELPKPKFYTERYRFKEEPKLGDWFRVSLRFKVWPKVFLHKAVSLVRPPVETEVLDIDIVKLRTRVKVTTPTQARTSILSTSPFPTYNKSDEAHCVSEDVGIVMDNKGVLAGIPQDQWIARSIISCRYTDGAHWRVYCESKNGFI</sequence>
<protein>
    <submittedName>
        <fullName evidence="1">Uncharacterized protein</fullName>
    </submittedName>
</protein>
<organism evidence="1 2">
    <name type="scientific">Ditylenchus destructor</name>
    <dbReference type="NCBI Taxonomy" id="166010"/>
    <lineage>
        <taxon>Eukaryota</taxon>
        <taxon>Metazoa</taxon>
        <taxon>Ecdysozoa</taxon>
        <taxon>Nematoda</taxon>
        <taxon>Chromadorea</taxon>
        <taxon>Rhabditida</taxon>
        <taxon>Tylenchina</taxon>
        <taxon>Tylenchomorpha</taxon>
        <taxon>Sphaerularioidea</taxon>
        <taxon>Anguinidae</taxon>
        <taxon>Anguininae</taxon>
        <taxon>Ditylenchus</taxon>
    </lineage>
</organism>
<reference evidence="1" key="1">
    <citation type="submission" date="2022-01" db="EMBL/GenBank/DDBJ databases">
        <title>Genome Sequence Resource for Two Populations of Ditylenchus destructor, the Migratory Endoparasitic Phytonematode.</title>
        <authorList>
            <person name="Zhang H."/>
            <person name="Lin R."/>
            <person name="Xie B."/>
        </authorList>
    </citation>
    <scope>NUCLEOTIDE SEQUENCE</scope>
    <source>
        <strain evidence="1">BazhouSP</strain>
    </source>
</reference>
<dbReference type="AlphaFoldDB" id="A0AAD4MWZ6"/>
<keyword evidence="2" id="KW-1185">Reference proteome</keyword>
<evidence type="ECO:0000313" key="1">
    <source>
        <dbReference type="EMBL" id="KAI1707350.1"/>
    </source>
</evidence>
<comment type="caution">
    <text evidence="1">The sequence shown here is derived from an EMBL/GenBank/DDBJ whole genome shotgun (WGS) entry which is preliminary data.</text>
</comment>